<evidence type="ECO:0000313" key="2">
    <source>
        <dbReference type="Proteomes" id="UP000304880"/>
    </source>
</evidence>
<dbReference type="Proteomes" id="UP000304880">
    <property type="component" value="Unassembled WGS sequence"/>
</dbReference>
<proteinExistence type="predicted"/>
<evidence type="ECO:0000313" key="1">
    <source>
        <dbReference type="EMBL" id="TNH38406.1"/>
    </source>
</evidence>
<name>A0A5C4R391_9RHOB</name>
<accession>A0A5C4R391</accession>
<reference evidence="1 2" key="1">
    <citation type="submission" date="2019-06" db="EMBL/GenBank/DDBJ databases">
        <authorList>
            <person name="Li J."/>
        </authorList>
    </citation>
    <scope>NUCLEOTIDE SEQUENCE [LARGE SCALE GENOMIC DNA]</scope>
    <source>
        <strain evidence="1 2">CGMCC 1.8012</strain>
    </source>
</reference>
<organism evidence="1 2">
    <name type="scientific">Paracoccus haeundaensis</name>
    <dbReference type="NCBI Taxonomy" id="225362"/>
    <lineage>
        <taxon>Bacteria</taxon>
        <taxon>Pseudomonadati</taxon>
        <taxon>Pseudomonadota</taxon>
        <taxon>Alphaproteobacteria</taxon>
        <taxon>Rhodobacterales</taxon>
        <taxon>Paracoccaceae</taxon>
        <taxon>Paracoccus</taxon>
    </lineage>
</organism>
<dbReference type="AlphaFoldDB" id="A0A5C4R391"/>
<sequence length="105" mass="11304">MSRALTRQVAQIRGALMAGNAQAALAGLDELTRIAARRGIDTPTRDLLEPALADLRTLAQASLKGAQQAAEQVRAIVQAARSLQTYDSLGQRHVNETRANAPQRF</sequence>
<keyword evidence="2" id="KW-1185">Reference proteome</keyword>
<comment type="caution">
    <text evidence="1">The sequence shown here is derived from an EMBL/GenBank/DDBJ whole genome shotgun (WGS) entry which is preliminary data.</text>
</comment>
<dbReference type="EMBL" id="VDDC01000029">
    <property type="protein sequence ID" value="TNH38406.1"/>
    <property type="molecule type" value="Genomic_DNA"/>
</dbReference>
<gene>
    <name evidence="1" type="ORF">FHD67_14950</name>
</gene>
<protein>
    <submittedName>
        <fullName evidence="1">Uncharacterized protein</fullName>
    </submittedName>
</protein>
<dbReference type="RefSeq" id="WP_046000601.1">
    <property type="nucleotide sequence ID" value="NZ_VDDC01000029.1"/>
</dbReference>